<dbReference type="SUPFAM" id="SSF46955">
    <property type="entry name" value="Putative DNA-binding domain"/>
    <property type="match status" value="1"/>
</dbReference>
<dbReference type="EMBL" id="PIQA01000011">
    <property type="protein sequence ID" value="RUO62800.1"/>
    <property type="molecule type" value="Genomic_DNA"/>
</dbReference>
<comment type="caution">
    <text evidence="1">The sequence shown here is derived from an EMBL/GenBank/DDBJ whole genome shotgun (WGS) entry which is preliminary data.</text>
</comment>
<proteinExistence type="predicted"/>
<protein>
    <submittedName>
        <fullName evidence="1">AlpA family transcriptional regulator</fullName>
    </submittedName>
</protein>
<dbReference type="InterPro" id="IPR052931">
    <property type="entry name" value="Prophage_regulatory_activator"/>
</dbReference>
<dbReference type="Proteomes" id="UP000288361">
    <property type="component" value="Unassembled WGS sequence"/>
</dbReference>
<gene>
    <name evidence="1" type="ORF">CWI73_10050</name>
</gene>
<organism evidence="1 2">
    <name type="scientific">Idiomarina piscisalsi</name>
    <dbReference type="NCBI Taxonomy" id="1096243"/>
    <lineage>
        <taxon>Bacteria</taxon>
        <taxon>Pseudomonadati</taxon>
        <taxon>Pseudomonadota</taxon>
        <taxon>Gammaproteobacteria</taxon>
        <taxon>Alteromonadales</taxon>
        <taxon>Idiomarinaceae</taxon>
        <taxon>Idiomarina</taxon>
    </lineage>
</organism>
<dbReference type="Gene3D" id="1.10.238.160">
    <property type="match status" value="1"/>
</dbReference>
<dbReference type="InterPro" id="IPR010260">
    <property type="entry name" value="AlpA"/>
</dbReference>
<dbReference type="PANTHER" id="PTHR36154:SF1">
    <property type="entry name" value="DNA-BINDING TRANSCRIPTIONAL ACTIVATOR ALPA"/>
    <property type="match status" value="1"/>
</dbReference>
<dbReference type="Pfam" id="PF05930">
    <property type="entry name" value="Phage_AlpA"/>
    <property type="match status" value="1"/>
</dbReference>
<dbReference type="RefSeq" id="WP_053953341.1">
    <property type="nucleotide sequence ID" value="NZ_JBHUMT010000004.1"/>
</dbReference>
<accession>A0A432YPB8</accession>
<sequence length="68" mass="7867">MRFLRLKEVKERIGLGTTSIYKMINEGTFPKPVKILGKNVAWIDSEVDEWIMQRIADQRGDAIPDMNC</sequence>
<name>A0A432YPB8_9GAMM</name>
<evidence type="ECO:0000313" key="2">
    <source>
        <dbReference type="Proteomes" id="UP000288361"/>
    </source>
</evidence>
<dbReference type="AlphaFoldDB" id="A0A432YPB8"/>
<dbReference type="PANTHER" id="PTHR36154">
    <property type="entry name" value="DNA-BINDING TRANSCRIPTIONAL ACTIVATOR ALPA"/>
    <property type="match status" value="1"/>
</dbReference>
<dbReference type="InterPro" id="IPR009061">
    <property type="entry name" value="DNA-bd_dom_put_sf"/>
</dbReference>
<reference evidence="1 2" key="1">
    <citation type="journal article" date="2011" name="Front. Microbiol.">
        <title>Genomic signatures of strain selection and enhancement in Bacillus atrophaeus var. globigii, a historical biowarfare simulant.</title>
        <authorList>
            <person name="Gibbons H.S."/>
            <person name="Broomall S.M."/>
            <person name="McNew L.A."/>
            <person name="Daligault H."/>
            <person name="Chapman C."/>
            <person name="Bruce D."/>
            <person name="Karavis M."/>
            <person name="Krepps M."/>
            <person name="McGregor P.A."/>
            <person name="Hong C."/>
            <person name="Park K.H."/>
            <person name="Akmal A."/>
            <person name="Feldman A."/>
            <person name="Lin J.S."/>
            <person name="Chang W.E."/>
            <person name="Higgs B.W."/>
            <person name="Demirev P."/>
            <person name="Lindquist J."/>
            <person name="Liem A."/>
            <person name="Fochler E."/>
            <person name="Read T.D."/>
            <person name="Tapia R."/>
            <person name="Johnson S."/>
            <person name="Bishop-Lilly K.A."/>
            <person name="Detter C."/>
            <person name="Han C."/>
            <person name="Sozhamannan S."/>
            <person name="Rosenzweig C.N."/>
            <person name="Skowronski E.W."/>
        </authorList>
    </citation>
    <scope>NUCLEOTIDE SEQUENCE [LARGE SCALE GENOMIC DNA]</scope>
    <source>
        <strain evidence="1 2">TPS4-2</strain>
    </source>
</reference>
<evidence type="ECO:0000313" key="1">
    <source>
        <dbReference type="EMBL" id="RUO62800.1"/>
    </source>
</evidence>